<dbReference type="OrthoDB" id="41394at2157"/>
<keyword evidence="5 9" id="KW-0521">NADP</keyword>
<dbReference type="GO" id="GO:0005536">
    <property type="term" value="F:D-glucose binding"/>
    <property type="evidence" value="ECO:0007669"/>
    <property type="project" value="UniProtKB-UniRule"/>
</dbReference>
<reference evidence="12" key="4">
    <citation type="journal article" date="2023" name="Microbiol. Resour. Announc.">
        <title>Complete Genome Sequence of Vulcanisaeta souniana Strain IC-059, a Hyperthermophilic Archaeon Isolated from Hot Spring Water in Japan.</title>
        <authorList>
            <person name="Kato S."/>
            <person name="Itoh T."/>
            <person name="Wu L."/>
            <person name="Ma J."/>
            <person name="Ohkuma M."/>
        </authorList>
    </citation>
    <scope>NUCLEOTIDE SEQUENCE</scope>
    <source>
        <strain evidence="12">JCM 11219</strain>
    </source>
</reference>
<feature type="binding site" evidence="9">
    <location>
        <begin position="178"/>
        <end position="181"/>
    </location>
    <ligand>
        <name>NADP(+)</name>
        <dbReference type="ChEBI" id="CHEBI:58349"/>
    </ligand>
</feature>
<comment type="cofactor">
    <cofactor evidence="1">
        <name>Zn(2+)</name>
        <dbReference type="ChEBI" id="CHEBI:29105"/>
    </cofactor>
</comment>
<evidence type="ECO:0000256" key="8">
    <source>
        <dbReference type="ARBA" id="ARBA00023277"/>
    </source>
</evidence>
<evidence type="ECO:0000313" key="15">
    <source>
        <dbReference type="Proteomes" id="UP001060771"/>
    </source>
</evidence>
<dbReference type="InterPro" id="IPR011032">
    <property type="entry name" value="GroES-like_sf"/>
</dbReference>
<evidence type="ECO:0000259" key="11">
    <source>
        <dbReference type="Pfam" id="PF16912"/>
    </source>
</evidence>
<comment type="catalytic activity">
    <reaction evidence="9">
        <text>D-glucose + NADP(+) = D-glucono-1,5-lactone + NADPH + H(+)</text>
        <dbReference type="Rhea" id="RHEA:14405"/>
        <dbReference type="ChEBI" id="CHEBI:4167"/>
        <dbReference type="ChEBI" id="CHEBI:15378"/>
        <dbReference type="ChEBI" id="CHEBI:16217"/>
        <dbReference type="ChEBI" id="CHEBI:57783"/>
        <dbReference type="ChEBI" id="CHEBI:58349"/>
        <dbReference type="EC" id="1.1.1.47"/>
    </reaction>
</comment>
<feature type="binding site" evidence="9">
    <location>
        <begin position="289"/>
        <end position="291"/>
    </location>
    <ligand>
        <name>NADP(+)</name>
        <dbReference type="ChEBI" id="CHEBI:58349"/>
    </ligand>
</feature>
<dbReference type="EC" id="1.1.1.47" evidence="9"/>
<dbReference type="HAMAP" id="MF_02127">
    <property type="entry name" value="Glucose_DH"/>
    <property type="match status" value="1"/>
</dbReference>
<dbReference type="GO" id="GO:0070401">
    <property type="term" value="F:NADP+ binding"/>
    <property type="evidence" value="ECO:0007669"/>
    <property type="project" value="UniProtKB-UniRule"/>
</dbReference>
<reference evidence="13" key="1">
    <citation type="journal article" date="2014" name="Int. J. Syst. Evol. Microbiol.">
        <title>Complete genome sequence of Corynebacterium casei LMG S-19264T (=DSM 44701T), isolated from a smear-ripened cheese.</title>
        <authorList>
            <consortium name="US DOE Joint Genome Institute (JGI-PGF)"/>
            <person name="Walter F."/>
            <person name="Albersmeier A."/>
            <person name="Kalinowski J."/>
            <person name="Ruckert C."/>
        </authorList>
    </citation>
    <scope>NUCLEOTIDE SEQUENCE</scope>
    <source>
        <strain evidence="13">JCM 11219</strain>
    </source>
</reference>
<evidence type="ECO:0000256" key="1">
    <source>
        <dbReference type="ARBA" id="ARBA00001947"/>
    </source>
</evidence>
<dbReference type="Gene3D" id="3.40.50.720">
    <property type="entry name" value="NAD(P)-binding Rossmann-like Domain"/>
    <property type="match status" value="1"/>
</dbReference>
<dbReference type="Proteomes" id="UP001060771">
    <property type="component" value="Chromosome"/>
</dbReference>
<dbReference type="PANTHER" id="PTHR43189:SF2">
    <property type="entry name" value="GLUCOSE 1-DEHYDROGENASE"/>
    <property type="match status" value="1"/>
</dbReference>
<feature type="domain" description="Glucose dehydrogenase C-terminal" evidence="11">
    <location>
        <begin position="140"/>
        <end position="345"/>
    </location>
</feature>
<keyword evidence="15" id="KW-1185">Reference proteome</keyword>
<feature type="binding site" evidence="9">
    <location>
        <begin position="260"/>
        <end position="262"/>
    </location>
    <ligand>
        <name>NADP(+)</name>
        <dbReference type="ChEBI" id="CHEBI:58349"/>
    </ligand>
</feature>
<feature type="binding site" evidence="9">
    <location>
        <position position="291"/>
    </location>
    <ligand>
        <name>substrate</name>
    </ligand>
</feature>
<dbReference type="GeneID" id="76208173"/>
<dbReference type="RefSeq" id="WP_188603237.1">
    <property type="nucleotide sequence ID" value="NZ_AP026830.1"/>
</dbReference>
<accession>A0A830E7Q8</accession>
<reference evidence="13" key="2">
    <citation type="submission" date="2020-09" db="EMBL/GenBank/DDBJ databases">
        <authorList>
            <person name="Sun Q."/>
            <person name="Ohkuma M."/>
        </authorList>
    </citation>
    <scope>NUCLEOTIDE SEQUENCE</scope>
    <source>
        <strain evidence="13">JCM 11219</strain>
    </source>
</reference>
<dbReference type="InterPro" id="IPR026583">
    <property type="entry name" value="Glc_1-DH_arc"/>
</dbReference>
<dbReference type="GO" id="GO:0070403">
    <property type="term" value="F:NAD+ binding"/>
    <property type="evidence" value="ECO:0007669"/>
    <property type="project" value="UniProtKB-UniRule"/>
</dbReference>
<dbReference type="InterPro" id="IPR013154">
    <property type="entry name" value="ADH-like_N"/>
</dbReference>
<dbReference type="Pfam" id="PF08240">
    <property type="entry name" value="ADH_N"/>
    <property type="match status" value="1"/>
</dbReference>
<feature type="binding site" evidence="9">
    <location>
        <position position="110"/>
    </location>
    <ligand>
        <name>substrate</name>
    </ligand>
</feature>
<keyword evidence="7 9" id="KW-0520">NAD</keyword>
<dbReference type="PANTHER" id="PTHR43189">
    <property type="entry name" value="ZINC-TYPE ALCOHOL DEHYDROGENASE-LIKE PROTEIN C1198.01-RELATED"/>
    <property type="match status" value="1"/>
</dbReference>
<comment type="similarity">
    <text evidence="9">Belongs to the zinc-containing alcohol dehydrogenase family. Glucose 1-dehydrogenase subfamily.</text>
</comment>
<dbReference type="GO" id="GO:0008270">
    <property type="term" value="F:zinc ion binding"/>
    <property type="evidence" value="ECO:0007669"/>
    <property type="project" value="UniProtKB-UniRule"/>
</dbReference>
<evidence type="ECO:0000313" key="13">
    <source>
        <dbReference type="EMBL" id="GGI77987.1"/>
    </source>
</evidence>
<dbReference type="Proteomes" id="UP000657075">
    <property type="component" value="Unassembled WGS sequence"/>
</dbReference>
<dbReference type="GO" id="GO:0047936">
    <property type="term" value="F:glucose 1-dehydrogenase [NAD(P)+] activity"/>
    <property type="evidence" value="ECO:0007669"/>
    <property type="project" value="UniProtKB-UniRule"/>
</dbReference>
<feature type="domain" description="Alcohol dehydrogenase-like N-terminal" evidence="10">
    <location>
        <begin position="25"/>
        <end position="136"/>
    </location>
</feature>
<dbReference type="InterPro" id="IPR031640">
    <property type="entry name" value="Glu_dehyd_C"/>
</dbReference>
<evidence type="ECO:0000259" key="10">
    <source>
        <dbReference type="Pfam" id="PF08240"/>
    </source>
</evidence>
<keyword evidence="4 9" id="KW-0862">Zinc</keyword>
<protein>
    <recommendedName>
        <fullName evidence="9">Glucose 1-dehydrogenase</fullName>
        <shortName evidence="9">GDH</shortName>
        <shortName evidence="9">GlcDH</shortName>
        <ecNumber evidence="9">1.1.1.47</ecNumber>
    </recommendedName>
</protein>
<name>A0A830E7Q8_9CREN</name>
<keyword evidence="2 9" id="KW-0479">Metal-binding</keyword>
<dbReference type="Gene3D" id="3.90.180.10">
    <property type="entry name" value="Medium-chain alcohol dehydrogenases, catalytic domain"/>
    <property type="match status" value="1"/>
</dbReference>
<keyword evidence="6 9" id="KW-0560">Oxidoreductase</keyword>
<comment type="catalytic activity">
    <reaction evidence="9">
        <text>D-glucose + NAD(+) = D-glucono-1,5-lactone + NADH + H(+)</text>
        <dbReference type="Rhea" id="RHEA:14293"/>
        <dbReference type="ChEBI" id="CHEBI:4167"/>
        <dbReference type="ChEBI" id="CHEBI:15378"/>
        <dbReference type="ChEBI" id="CHEBI:16217"/>
        <dbReference type="ChEBI" id="CHEBI:57540"/>
        <dbReference type="ChEBI" id="CHEBI:57945"/>
        <dbReference type="EC" id="1.1.1.47"/>
    </reaction>
</comment>
<feature type="binding site" evidence="9">
    <location>
        <position position="41"/>
    </location>
    <ligand>
        <name>substrate</name>
    </ligand>
</feature>
<dbReference type="GO" id="GO:0019595">
    <property type="term" value="P:non-phosphorylated glucose catabolic process"/>
    <property type="evidence" value="ECO:0007669"/>
    <property type="project" value="UniProtKB-UniRule"/>
</dbReference>
<evidence type="ECO:0000256" key="3">
    <source>
        <dbReference type="ARBA" id="ARBA00022741"/>
    </source>
</evidence>
<dbReference type="AlphaFoldDB" id="A0A830E7Q8"/>
<reference evidence="15" key="3">
    <citation type="submission" date="2022-09" db="EMBL/GenBank/DDBJ databases">
        <title>Complete genome sequence of Vulcanisaeta souniana.</title>
        <authorList>
            <person name="Kato S."/>
            <person name="Itoh T."/>
            <person name="Ohkuma M."/>
        </authorList>
    </citation>
    <scope>NUCLEOTIDE SEQUENCE [LARGE SCALE GENOMIC DNA]</scope>
    <source>
        <strain evidence="15">JCM 11219</strain>
    </source>
</reference>
<feature type="binding site" evidence="9">
    <location>
        <position position="146"/>
    </location>
    <ligand>
        <name>substrate</name>
    </ligand>
</feature>
<dbReference type="InterPro" id="IPR036291">
    <property type="entry name" value="NAD(P)-bd_dom_sf"/>
</dbReference>
<comment type="function">
    <text evidence="9">Catalyzes the NAD(P)(+)-dependent oxidation of D-glucose to D-gluconate via gluconolactone. Can utilize both NAD(+) and NADP(+) as electron acceptor. Is involved in the degradation of glucose through a non-phosphorylative variant of the Entner-Doudoroff pathway.</text>
</comment>
<gene>
    <name evidence="9" type="primary">gdh</name>
    <name evidence="13" type="ORF">GCM10007112_13450</name>
    <name evidence="12" type="ORF">Vsou_26330</name>
</gene>
<dbReference type="EMBL" id="BMNM01000004">
    <property type="protein sequence ID" value="GGI77987.1"/>
    <property type="molecule type" value="Genomic_DNA"/>
</dbReference>
<evidence type="ECO:0000256" key="2">
    <source>
        <dbReference type="ARBA" id="ARBA00022723"/>
    </source>
</evidence>
<keyword evidence="8 9" id="KW-0119">Carbohydrate metabolism</keyword>
<dbReference type="SUPFAM" id="SSF50129">
    <property type="entry name" value="GroES-like"/>
    <property type="match status" value="1"/>
</dbReference>
<comment type="caution">
    <text evidence="9">Lacks conserved residue(s) required for the propagation of feature annotation.</text>
</comment>
<dbReference type="SUPFAM" id="SSF51735">
    <property type="entry name" value="NAD(P)-binding Rossmann-fold domains"/>
    <property type="match status" value="1"/>
</dbReference>
<proteinExistence type="inferred from homology"/>
<evidence type="ECO:0000256" key="9">
    <source>
        <dbReference type="HAMAP-Rule" id="MF_02127"/>
    </source>
</evidence>
<keyword evidence="3 9" id="KW-0547">Nucleotide-binding</keyword>
<dbReference type="Pfam" id="PF16912">
    <property type="entry name" value="Glu_dehyd_C"/>
    <property type="match status" value="1"/>
</dbReference>
<evidence type="ECO:0000313" key="12">
    <source>
        <dbReference type="EMBL" id="BDR93540.1"/>
    </source>
</evidence>
<evidence type="ECO:0000313" key="14">
    <source>
        <dbReference type="Proteomes" id="UP000657075"/>
    </source>
</evidence>
<sequence>MKAVTVIPGIPESLRLMDIPKPNLGKGQTLLKPIRVGVCGTDKEIIEGRYGKAPEGSQYLILGHEAVAEVVELGDGVDNVSVGDIVIPTVRRPLNCDLPVDFCPINHYLEHGIWGLHGHAAEYSVTDAKYLVRVPKEAIDVAVLTEPLSIVEKGIDLAIKLGQARFDWKPRTALILGAGPVGLLATMTLRLLGLSTVTTATRPLDSLKARLVKELGGTYVDSAVEQITGEFDIVIEATGSPQVINDGLKHMAPNGIYVLLGVYPSGGSLSNLGELMTNVVLNNKVIVGSVNAGIKHFEMALDHLKRAKEELNNWPAKLITKRANLNNYQEAYTWTHDDIKTVLEITPL</sequence>
<organism evidence="13 14">
    <name type="scientific">Vulcanisaeta souniana JCM 11219</name>
    <dbReference type="NCBI Taxonomy" id="1293586"/>
    <lineage>
        <taxon>Archaea</taxon>
        <taxon>Thermoproteota</taxon>
        <taxon>Thermoprotei</taxon>
        <taxon>Thermoproteales</taxon>
        <taxon>Thermoproteaceae</taxon>
        <taxon>Vulcanisaeta</taxon>
    </lineage>
</organism>
<evidence type="ECO:0000256" key="7">
    <source>
        <dbReference type="ARBA" id="ARBA00023027"/>
    </source>
</evidence>
<evidence type="ECO:0000256" key="4">
    <source>
        <dbReference type="ARBA" id="ARBA00022833"/>
    </source>
</evidence>
<evidence type="ECO:0000256" key="6">
    <source>
        <dbReference type="ARBA" id="ARBA00023002"/>
    </source>
</evidence>
<evidence type="ECO:0000256" key="5">
    <source>
        <dbReference type="ARBA" id="ARBA00022857"/>
    </source>
</evidence>
<dbReference type="EMBL" id="AP026830">
    <property type="protein sequence ID" value="BDR93540.1"/>
    <property type="molecule type" value="Genomic_DNA"/>
</dbReference>
<dbReference type="CDD" id="cd08230">
    <property type="entry name" value="glucose_DH"/>
    <property type="match status" value="1"/>
</dbReference>